<evidence type="ECO:0000313" key="3">
    <source>
        <dbReference type="Proteomes" id="UP001320170"/>
    </source>
</evidence>
<dbReference type="RefSeq" id="WP_232890202.1">
    <property type="nucleotide sequence ID" value="NZ_JAJSPM010000001.1"/>
</dbReference>
<reference evidence="2 3" key="1">
    <citation type="journal article" date="2024" name="Pathogens">
        <title>Characterization of a Novel Species of Legionella Isolated from a Healthcare Facility: Legionella resiliens sp. nov.</title>
        <authorList>
            <person name="Cristino S."/>
            <person name="Pascale M.R."/>
            <person name="Marino F."/>
            <person name="Derelitto C."/>
            <person name="Salaris S."/>
            <person name="Orsini M."/>
            <person name="Squarzoni S."/>
            <person name="Grottola A."/>
            <person name="Girolamini L."/>
        </authorList>
    </citation>
    <scope>NUCLEOTIDE SEQUENCE [LARGE SCALE GENOMIC DNA]</scope>
    <source>
        <strain evidence="2 3">8cVS16</strain>
    </source>
</reference>
<comment type="caution">
    <text evidence="2">The sequence shown here is derived from an EMBL/GenBank/DDBJ whole genome shotgun (WGS) entry which is preliminary data.</text>
</comment>
<keyword evidence="1" id="KW-0812">Transmembrane</keyword>
<accession>A0ABS8X116</accession>
<feature type="transmembrane region" description="Helical" evidence="1">
    <location>
        <begin position="5"/>
        <end position="23"/>
    </location>
</feature>
<organism evidence="2 3">
    <name type="scientific">Legionella resiliens</name>
    <dbReference type="NCBI Taxonomy" id="2905958"/>
    <lineage>
        <taxon>Bacteria</taxon>
        <taxon>Pseudomonadati</taxon>
        <taxon>Pseudomonadota</taxon>
        <taxon>Gammaproteobacteria</taxon>
        <taxon>Legionellales</taxon>
        <taxon>Legionellaceae</taxon>
        <taxon>Legionella</taxon>
    </lineage>
</organism>
<protein>
    <submittedName>
        <fullName evidence="2">Uncharacterized protein</fullName>
    </submittedName>
</protein>
<proteinExistence type="predicted"/>
<dbReference type="EMBL" id="JAJTND010000001">
    <property type="protein sequence ID" value="MCE3530990.1"/>
    <property type="molecule type" value="Genomic_DNA"/>
</dbReference>
<dbReference type="Proteomes" id="UP001320170">
    <property type="component" value="Unassembled WGS sequence"/>
</dbReference>
<name>A0ABS8X116_9GAMM</name>
<keyword evidence="1" id="KW-0472">Membrane</keyword>
<sequence length="149" mass="17421">MARYFFWGISIIATICALINYFLIETHNVLQQVALSGITLVIVIIPYCLARAISEASNYENKEGNIQEDIYQLLNDNYNLQKIKLVHEIVMCKVNFDFNFELVTERIERLENLKNNEIISDEELTKYKRELLDALQKKVDDELKKSNQS</sequence>
<keyword evidence="1" id="KW-1133">Transmembrane helix</keyword>
<evidence type="ECO:0000313" key="2">
    <source>
        <dbReference type="EMBL" id="MCE3530990.1"/>
    </source>
</evidence>
<keyword evidence="3" id="KW-1185">Reference proteome</keyword>
<gene>
    <name evidence="2" type="ORF">LXO92_01195</name>
</gene>
<feature type="transmembrane region" description="Helical" evidence="1">
    <location>
        <begin position="29"/>
        <end position="49"/>
    </location>
</feature>
<evidence type="ECO:0000256" key="1">
    <source>
        <dbReference type="SAM" id="Phobius"/>
    </source>
</evidence>